<dbReference type="GeneID" id="107947785"/>
<keyword evidence="1" id="KW-1185">Reference proteome</keyword>
<proteinExistence type="predicted"/>
<reference evidence="1" key="1">
    <citation type="journal article" date="2020" name="Nat. Genet.">
        <title>Genomic diversifications of five Gossypium allopolyploid species and their impact on cotton improvement.</title>
        <authorList>
            <person name="Chen Z.J."/>
            <person name="Sreedasyam A."/>
            <person name="Ando A."/>
            <person name="Song Q."/>
            <person name="De Santiago L.M."/>
            <person name="Hulse-Kemp A.M."/>
            <person name="Ding M."/>
            <person name="Ye W."/>
            <person name="Kirkbride R.C."/>
            <person name="Jenkins J."/>
            <person name="Plott C."/>
            <person name="Lovell J."/>
            <person name="Lin Y.M."/>
            <person name="Vaughn R."/>
            <person name="Liu B."/>
            <person name="Simpson S."/>
            <person name="Scheffler B.E."/>
            <person name="Wen L."/>
            <person name="Saski C.A."/>
            <person name="Grover C.E."/>
            <person name="Hu G."/>
            <person name="Conover J.L."/>
            <person name="Carlson J.W."/>
            <person name="Shu S."/>
            <person name="Boston L.B."/>
            <person name="Williams M."/>
            <person name="Peterson D.G."/>
            <person name="McGee K."/>
            <person name="Jones D.C."/>
            <person name="Wendel J.F."/>
            <person name="Stelly D.M."/>
            <person name="Grimwood J."/>
            <person name="Schmutz J."/>
        </authorList>
    </citation>
    <scope>NUCLEOTIDE SEQUENCE [LARGE SCALE GENOMIC DNA]</scope>
    <source>
        <strain evidence="1">cv. TM-1</strain>
    </source>
</reference>
<dbReference type="PaxDb" id="3635-A0A1U8NFI2"/>
<dbReference type="KEGG" id="ghi:107947785"/>
<dbReference type="AlphaFoldDB" id="A0A1U8NFI2"/>
<dbReference type="Proteomes" id="UP000818029">
    <property type="component" value="Chromosome A04"/>
</dbReference>
<evidence type="ECO:0000313" key="1">
    <source>
        <dbReference type="Proteomes" id="UP000818029"/>
    </source>
</evidence>
<organism evidence="1 2">
    <name type="scientific">Gossypium hirsutum</name>
    <name type="common">Upland cotton</name>
    <name type="synonym">Gossypium mexicanum</name>
    <dbReference type="NCBI Taxonomy" id="3635"/>
    <lineage>
        <taxon>Eukaryota</taxon>
        <taxon>Viridiplantae</taxon>
        <taxon>Streptophyta</taxon>
        <taxon>Embryophyta</taxon>
        <taxon>Tracheophyta</taxon>
        <taxon>Spermatophyta</taxon>
        <taxon>Magnoliopsida</taxon>
        <taxon>eudicotyledons</taxon>
        <taxon>Gunneridae</taxon>
        <taxon>Pentapetalae</taxon>
        <taxon>rosids</taxon>
        <taxon>malvids</taxon>
        <taxon>Malvales</taxon>
        <taxon>Malvaceae</taxon>
        <taxon>Malvoideae</taxon>
        <taxon>Gossypium</taxon>
    </lineage>
</organism>
<sequence length="399" mass="45749">MQFTPIPMMYRELYQSLYNAHAIAPFHLKPLQPSYPKRYDANARCEYHAGIPGHSMKNCIDFKKVVERLIKMGVVKFDNTPITENPFPNHGDQGVNAIGEASQRRMKEDVAEVRMPMKVIWEEMMKRGMLTSKNERRETRNYGEFHEKKGHKVQDYVEFKALVQGFINNKELQIFEGSSCEKQVCVLEDKHEGASRPRIVIYLLGNNEVGVQMVPKVIIHKPTPFPYKDSKKVPWSYDCSVTVLEEENIASTSKDVQVEGSHTQSGKRYDTVGIREEPKTTNNVSAEKEKEAKVPVKEPVKEEEAKEFLKFLKHSEYSVVEQLHRQPTRILVLALLLSSEVHRDALMMVLNETYVTHDISVNKLDQLVNNISADNFIYFNDDEIPPGGRGSTKALHITT</sequence>
<evidence type="ECO:0008006" key="3">
    <source>
        <dbReference type="Google" id="ProtNLM"/>
    </source>
</evidence>
<name>A0A1U8NFI2_GOSHI</name>
<dbReference type="PANTHER" id="PTHR32108">
    <property type="entry name" value="DNA-DIRECTED RNA POLYMERASE SUBUNIT ALPHA"/>
    <property type="match status" value="1"/>
</dbReference>
<dbReference type="RefSeq" id="XP_016737796.1">
    <property type="nucleotide sequence ID" value="XM_016882307.1"/>
</dbReference>
<evidence type="ECO:0000313" key="2">
    <source>
        <dbReference type="RefSeq" id="XP_016737796.1"/>
    </source>
</evidence>
<dbReference type="OrthoDB" id="1724165at2759"/>
<gene>
    <name evidence="2" type="primary">LOC107947785</name>
</gene>
<dbReference type="PANTHER" id="PTHR32108:SF5">
    <property type="entry name" value="DYNACTIN SUBUNIT 1-LIKE"/>
    <property type="match status" value="1"/>
</dbReference>
<protein>
    <recommendedName>
        <fullName evidence="3">Gag-pro-like protein</fullName>
    </recommendedName>
</protein>
<accession>A0A1U8NFI2</accession>
<reference evidence="2" key="2">
    <citation type="submission" date="2025-08" db="UniProtKB">
        <authorList>
            <consortium name="RefSeq"/>
        </authorList>
    </citation>
    <scope>IDENTIFICATION</scope>
</reference>